<dbReference type="RefSeq" id="XP_022476857.1">
    <property type="nucleotide sequence ID" value="XM_022616716.1"/>
</dbReference>
<evidence type="ECO:0000313" key="2">
    <source>
        <dbReference type="Proteomes" id="UP000176998"/>
    </source>
</evidence>
<keyword evidence="2" id="KW-1185">Reference proteome</keyword>
<accession>A0A1G4BE85</accession>
<proteinExistence type="predicted"/>
<dbReference type="EMBL" id="MJBS01000034">
    <property type="protein sequence ID" value="OHE99711.1"/>
    <property type="molecule type" value="Genomic_DNA"/>
</dbReference>
<name>A0A1G4BE85_9PEZI</name>
<organism evidence="1 2">
    <name type="scientific">Colletotrichum orchidophilum</name>
    <dbReference type="NCBI Taxonomy" id="1209926"/>
    <lineage>
        <taxon>Eukaryota</taxon>
        <taxon>Fungi</taxon>
        <taxon>Dikarya</taxon>
        <taxon>Ascomycota</taxon>
        <taxon>Pezizomycotina</taxon>
        <taxon>Sordariomycetes</taxon>
        <taxon>Hypocreomycetidae</taxon>
        <taxon>Glomerellales</taxon>
        <taxon>Glomerellaceae</taxon>
        <taxon>Colletotrichum</taxon>
    </lineage>
</organism>
<gene>
    <name evidence="1" type="ORF">CORC01_05069</name>
</gene>
<sequence length="136" mass="15391">MSQLNNGANTGLTISSTACRGLLVQPPIVAGPLRCLCAINIETRPSNHSRGRSCAALFLRFVPKSCLPRLAGRHWRWLIGARFNEVQKLQCHLRHCRQSTSRVLCLWLLCPRRCRARSVQRSGQLVFPRPTPIFDF</sequence>
<evidence type="ECO:0000313" key="1">
    <source>
        <dbReference type="EMBL" id="OHE99711.1"/>
    </source>
</evidence>
<reference evidence="1 2" key="1">
    <citation type="submission" date="2016-09" db="EMBL/GenBank/DDBJ databases">
        <authorList>
            <person name="Capua I."/>
            <person name="De Benedictis P."/>
            <person name="Joannis T."/>
            <person name="Lombin L.H."/>
            <person name="Cattoli G."/>
        </authorList>
    </citation>
    <scope>NUCLEOTIDE SEQUENCE [LARGE SCALE GENOMIC DNA]</scope>
    <source>
        <strain evidence="1 2">IMI 309357</strain>
    </source>
</reference>
<comment type="caution">
    <text evidence="1">The sequence shown here is derived from an EMBL/GenBank/DDBJ whole genome shotgun (WGS) entry which is preliminary data.</text>
</comment>
<dbReference type="GeneID" id="34558226"/>
<dbReference type="AlphaFoldDB" id="A0A1G4BE85"/>
<protein>
    <submittedName>
        <fullName evidence="1">Uncharacterized protein</fullName>
    </submittedName>
</protein>
<dbReference type="Proteomes" id="UP000176998">
    <property type="component" value="Unassembled WGS sequence"/>
</dbReference>